<evidence type="ECO:0000313" key="2">
    <source>
        <dbReference type="Proteomes" id="UP000053789"/>
    </source>
</evidence>
<sequence>MDSISVEFCRGQEAYFQGRVDHLLQCSFLSDLYDRGLLPSRSAIDFGQNHVTVVPASSIIDIDPRVWRNGGFADTGFQHFDRPVELAGNGPVSIRLANFNDLFFLAIEYANTDESYRGLNPLQDMSIINRYGPVSVVKLLKQMWEIYDSLGLLLLKYTADTPPEKMDFSSRQLGAVHGALATAMMNTASECLNRRIMEVAKGDEYAQDPNIEDMFEVMGLHHKAEVFLKALREETEVENKVRIWQSYRDDVSFLRARVEKCLYFMKSNVDVVDLDLD</sequence>
<organism evidence="1 2">
    <name type="scientific">Cladophialophora bantiana (strain ATCC 10958 / CBS 173.52 / CDC B-1940 / NIH 8579)</name>
    <name type="common">Xylohypha bantiana</name>
    <dbReference type="NCBI Taxonomy" id="1442370"/>
    <lineage>
        <taxon>Eukaryota</taxon>
        <taxon>Fungi</taxon>
        <taxon>Dikarya</taxon>
        <taxon>Ascomycota</taxon>
        <taxon>Pezizomycotina</taxon>
        <taxon>Eurotiomycetes</taxon>
        <taxon>Chaetothyriomycetidae</taxon>
        <taxon>Chaetothyriales</taxon>
        <taxon>Herpotrichiellaceae</taxon>
        <taxon>Cladophialophora</taxon>
    </lineage>
</organism>
<dbReference type="Proteomes" id="UP000053789">
    <property type="component" value="Unassembled WGS sequence"/>
</dbReference>
<proteinExistence type="predicted"/>
<accession>A0A0D2HIJ0</accession>
<dbReference type="RefSeq" id="XP_016619762.1">
    <property type="nucleotide sequence ID" value="XM_016763438.1"/>
</dbReference>
<dbReference type="EMBL" id="KN846987">
    <property type="protein sequence ID" value="KIW93093.1"/>
    <property type="molecule type" value="Genomic_DNA"/>
</dbReference>
<protein>
    <submittedName>
        <fullName evidence="1">Uncharacterized protein</fullName>
    </submittedName>
</protein>
<dbReference type="GeneID" id="27698626"/>
<name>A0A0D2HIJ0_CLAB1</name>
<reference evidence="1" key="1">
    <citation type="submission" date="2015-01" db="EMBL/GenBank/DDBJ databases">
        <title>The Genome Sequence of Cladophialophora bantiana CBS 173.52.</title>
        <authorList>
            <consortium name="The Broad Institute Genomics Platform"/>
            <person name="Cuomo C."/>
            <person name="de Hoog S."/>
            <person name="Gorbushina A."/>
            <person name="Stielow B."/>
            <person name="Teixiera M."/>
            <person name="Abouelleil A."/>
            <person name="Chapman S.B."/>
            <person name="Priest M."/>
            <person name="Young S.K."/>
            <person name="Wortman J."/>
            <person name="Nusbaum C."/>
            <person name="Birren B."/>
        </authorList>
    </citation>
    <scope>NUCLEOTIDE SEQUENCE [LARGE SCALE GENOMIC DNA]</scope>
    <source>
        <strain evidence="1">CBS 173.52</strain>
    </source>
</reference>
<dbReference type="AlphaFoldDB" id="A0A0D2HIJ0"/>
<dbReference type="HOGENOM" id="CLU_1030728_0_0_1"/>
<evidence type="ECO:0000313" key="1">
    <source>
        <dbReference type="EMBL" id="KIW93093.1"/>
    </source>
</evidence>
<keyword evidence="2" id="KW-1185">Reference proteome</keyword>
<gene>
    <name evidence="1" type="ORF">Z519_05698</name>
</gene>
<dbReference type="OrthoDB" id="4132945at2759"/>
<dbReference type="VEuPathDB" id="FungiDB:Z519_05698"/>